<dbReference type="GO" id="GO:0006520">
    <property type="term" value="P:amino acid metabolic process"/>
    <property type="evidence" value="ECO:0007669"/>
    <property type="project" value="InterPro"/>
</dbReference>
<keyword evidence="7" id="KW-0472">Membrane</keyword>
<evidence type="ECO:0000256" key="2">
    <source>
        <dbReference type="ARBA" id="ARBA00009533"/>
    </source>
</evidence>
<keyword evidence="5" id="KW-0456">Lyase</keyword>
<keyword evidence="4 6" id="KW-0663">Pyridoxal phosphate</keyword>
<reference evidence="8" key="2">
    <citation type="submission" date="2022-06" db="UniProtKB">
        <authorList>
            <consortium name="EnsemblMetazoa"/>
        </authorList>
    </citation>
    <scope>IDENTIFICATION</scope>
    <source>
        <strain evidence="8">PS312</strain>
    </source>
</reference>
<comment type="similarity">
    <text evidence="2">Belongs to the group II decarboxylase family.</text>
</comment>
<name>A0A8R1YVL4_PRIPA</name>
<dbReference type="Gene3D" id="3.90.1150.10">
    <property type="entry name" value="Aspartate Aminotransferase, domain 1"/>
    <property type="match status" value="1"/>
</dbReference>
<keyword evidence="3" id="KW-0210">Decarboxylase</keyword>
<dbReference type="Gene3D" id="1.20.1340.10">
    <property type="entry name" value="dopa decarboxylase, N-terminal domain"/>
    <property type="match status" value="1"/>
</dbReference>
<evidence type="ECO:0000256" key="6">
    <source>
        <dbReference type="PIRSR" id="PIRSR602129-50"/>
    </source>
</evidence>
<comment type="cofactor">
    <cofactor evidence="1 6">
        <name>pyridoxal 5'-phosphate</name>
        <dbReference type="ChEBI" id="CHEBI:597326"/>
    </cofactor>
</comment>
<organism evidence="8 9">
    <name type="scientific">Pristionchus pacificus</name>
    <name type="common">Parasitic nematode worm</name>
    <dbReference type="NCBI Taxonomy" id="54126"/>
    <lineage>
        <taxon>Eukaryota</taxon>
        <taxon>Metazoa</taxon>
        <taxon>Ecdysozoa</taxon>
        <taxon>Nematoda</taxon>
        <taxon>Chromadorea</taxon>
        <taxon>Rhabditida</taxon>
        <taxon>Rhabditina</taxon>
        <taxon>Diplogasteromorpha</taxon>
        <taxon>Diplogasteroidea</taxon>
        <taxon>Neodiplogasteridae</taxon>
        <taxon>Pristionchus</taxon>
    </lineage>
</organism>
<dbReference type="Gene3D" id="3.40.640.10">
    <property type="entry name" value="Type I PLP-dependent aspartate aminotransferase-like (Major domain)"/>
    <property type="match status" value="1"/>
</dbReference>
<dbReference type="InterPro" id="IPR015422">
    <property type="entry name" value="PyrdxlP-dep_Trfase_small"/>
</dbReference>
<dbReference type="PANTHER" id="PTHR11999">
    <property type="entry name" value="GROUP II PYRIDOXAL-5-PHOSPHATE DECARBOXYLASE"/>
    <property type="match status" value="1"/>
</dbReference>
<evidence type="ECO:0000256" key="1">
    <source>
        <dbReference type="ARBA" id="ARBA00001933"/>
    </source>
</evidence>
<evidence type="ECO:0000313" key="8">
    <source>
        <dbReference type="EnsemblMetazoa" id="PPA40457b.1"/>
    </source>
</evidence>
<proteinExistence type="inferred from homology"/>
<sequence length="685" mass="78396">MPDQLIGSLVSTIIHFNSCSITVSIWSILIASILFGILLSGNYFFFNKFREARMRTHSQDCLKARKLYIRREKSTQRNEGQRKKSITLSSKWTRTISNSPKSTRKVESEVLSIAGSTYCQDEIVSVMASGSPLQERNLEERIDRPMTEEEFMLSMKKVIEFITDNYRNPEKFPVSPETRPNDIFNQLPQKAPENPEKFDLVWNDFHEIIMRGCIQWQHPRFHAFFPCGRSYPDILAETLISSLGTVGITWAANPAITELDASMVNWLGRALGIPETFLFRGLDTCQSEGGGWLADTASDAIFCAIMAARHCKVEEELSKMSELEEDENMTASNRHTSKKHDRRAEIISKLVAYGSFEHHSSFEKACKMACVCCHPVEVYEDDDWGMRREVVEEAMEEDVKRGLIPFYLHIALGTTSTASSDHLAELTPMKEKYGVWIHVDAAYAGSAWVVEKYRNNAGIEHADSININLHKFFLTSASVTPFWTRHQKKYKDFFRVDPAYLKKKNGGNDLRNWGVQLTRRFKALKVYMLLRVYGINGMRAYVERMIGMTEYMESLLIKLPNIRKFGQTNYGLFCVQYHEEGMSEEQVNATTSHLCEFINNSHKMFFTHSNVRGHDIIRVAVTLERSTKKDVEKSVDLFSQLVDEFKKKKADDGNFLKTESSSSSIDSLVNEEYTVIDDPSHSVAV</sequence>
<dbReference type="AlphaFoldDB" id="A0A8R1YVL4"/>
<evidence type="ECO:0000256" key="7">
    <source>
        <dbReference type="SAM" id="Phobius"/>
    </source>
</evidence>
<dbReference type="GO" id="GO:0016831">
    <property type="term" value="F:carboxy-lyase activity"/>
    <property type="evidence" value="ECO:0000318"/>
    <property type="project" value="GO_Central"/>
</dbReference>
<dbReference type="EnsemblMetazoa" id="PPA40457b.1">
    <property type="protein sequence ID" value="PPA40457b.1"/>
    <property type="gene ID" value="WBGene00278826"/>
</dbReference>
<keyword evidence="9" id="KW-1185">Reference proteome</keyword>
<dbReference type="Proteomes" id="UP000005239">
    <property type="component" value="Unassembled WGS sequence"/>
</dbReference>
<gene>
    <name evidence="8" type="primary">WBGene00278826</name>
</gene>
<reference evidence="9" key="1">
    <citation type="journal article" date="2008" name="Nat. Genet.">
        <title>The Pristionchus pacificus genome provides a unique perspective on nematode lifestyle and parasitism.</title>
        <authorList>
            <person name="Dieterich C."/>
            <person name="Clifton S.W."/>
            <person name="Schuster L.N."/>
            <person name="Chinwalla A."/>
            <person name="Delehaunty K."/>
            <person name="Dinkelacker I."/>
            <person name="Fulton L."/>
            <person name="Fulton R."/>
            <person name="Godfrey J."/>
            <person name="Minx P."/>
            <person name="Mitreva M."/>
            <person name="Roeseler W."/>
            <person name="Tian H."/>
            <person name="Witte H."/>
            <person name="Yang S.P."/>
            <person name="Wilson R.K."/>
            <person name="Sommer R.J."/>
        </authorList>
    </citation>
    <scope>NUCLEOTIDE SEQUENCE [LARGE SCALE GENOMIC DNA]</scope>
    <source>
        <strain evidence="9">PS312</strain>
    </source>
</reference>
<evidence type="ECO:0000256" key="3">
    <source>
        <dbReference type="ARBA" id="ARBA00022793"/>
    </source>
</evidence>
<keyword evidence="7" id="KW-1133">Transmembrane helix</keyword>
<dbReference type="PANTHER" id="PTHR11999:SF70">
    <property type="entry name" value="MIP05841P"/>
    <property type="match status" value="1"/>
</dbReference>
<dbReference type="PRINTS" id="PR00800">
    <property type="entry name" value="YHDCRBOXLASE"/>
</dbReference>
<dbReference type="InterPro" id="IPR002129">
    <property type="entry name" value="PyrdxlP-dep_de-COase"/>
</dbReference>
<accession>A0A8R1YVL4</accession>
<dbReference type="SUPFAM" id="SSF53383">
    <property type="entry name" value="PLP-dependent transferases"/>
    <property type="match status" value="1"/>
</dbReference>
<evidence type="ECO:0000256" key="5">
    <source>
        <dbReference type="ARBA" id="ARBA00023239"/>
    </source>
</evidence>
<dbReference type="GO" id="GO:0005737">
    <property type="term" value="C:cytoplasm"/>
    <property type="evidence" value="ECO:0000318"/>
    <property type="project" value="GO_Central"/>
</dbReference>
<dbReference type="GO" id="GO:0030170">
    <property type="term" value="F:pyridoxal phosphate binding"/>
    <property type="evidence" value="ECO:0007669"/>
    <property type="project" value="InterPro"/>
</dbReference>
<keyword evidence="7" id="KW-0812">Transmembrane</keyword>
<evidence type="ECO:0000256" key="4">
    <source>
        <dbReference type="ARBA" id="ARBA00022898"/>
    </source>
</evidence>
<protein>
    <submittedName>
        <fullName evidence="8">Uncharacterized protein</fullName>
    </submittedName>
</protein>
<dbReference type="InterPro" id="IPR015424">
    <property type="entry name" value="PyrdxlP-dep_Trfase"/>
</dbReference>
<dbReference type="InterPro" id="IPR010977">
    <property type="entry name" value="Aromatic_deC"/>
</dbReference>
<evidence type="ECO:0000313" key="9">
    <source>
        <dbReference type="Proteomes" id="UP000005239"/>
    </source>
</evidence>
<feature type="transmembrane region" description="Helical" evidence="7">
    <location>
        <begin position="25"/>
        <end position="46"/>
    </location>
</feature>
<feature type="modified residue" description="N6-(pyridoxal phosphate)lysine" evidence="6">
    <location>
        <position position="471"/>
    </location>
</feature>
<dbReference type="GO" id="GO:0019752">
    <property type="term" value="P:carboxylic acid metabolic process"/>
    <property type="evidence" value="ECO:0007669"/>
    <property type="project" value="InterPro"/>
</dbReference>
<dbReference type="InterPro" id="IPR015421">
    <property type="entry name" value="PyrdxlP-dep_Trfase_major"/>
</dbReference>
<dbReference type="Pfam" id="PF00282">
    <property type="entry name" value="Pyridoxal_deC"/>
    <property type="match status" value="1"/>
</dbReference>